<dbReference type="PATRIC" id="fig|1365248.3.peg.5118"/>
<name>A0A167HKM7_9GAMM</name>
<dbReference type="Proteomes" id="UP000076486">
    <property type="component" value="Unassembled WGS sequence"/>
</dbReference>
<accession>A0A167HKM7</accession>
<dbReference type="EMBL" id="AUYC01000084">
    <property type="protein sequence ID" value="KZN58242.1"/>
    <property type="molecule type" value="Genomic_DNA"/>
</dbReference>
<dbReference type="Gene3D" id="3.40.50.2000">
    <property type="entry name" value="Glycogen Phosphorylase B"/>
    <property type="match status" value="2"/>
</dbReference>
<evidence type="ECO:0000313" key="2">
    <source>
        <dbReference type="Proteomes" id="UP000076486"/>
    </source>
</evidence>
<evidence type="ECO:0000313" key="1">
    <source>
        <dbReference type="EMBL" id="KZN58242.1"/>
    </source>
</evidence>
<reference evidence="1 2" key="1">
    <citation type="submission" date="2013-07" db="EMBL/GenBank/DDBJ databases">
        <title>Comparative Genomic and Metabolomic Analysis of Twelve Strains of Pseudoalteromonas luteoviolacea.</title>
        <authorList>
            <person name="Vynne N.G."/>
            <person name="Mansson M."/>
            <person name="Gram L."/>
        </authorList>
    </citation>
    <scope>NUCLEOTIDE SEQUENCE [LARGE SCALE GENOMIC DNA]</scope>
    <source>
        <strain evidence="1 2">CPMOR-1</strain>
    </source>
</reference>
<dbReference type="SUPFAM" id="SSF53756">
    <property type="entry name" value="UDP-Glycosyltransferase/glycogen phosphorylase"/>
    <property type="match status" value="1"/>
</dbReference>
<comment type="caution">
    <text evidence="1">The sequence shown here is derived from an EMBL/GenBank/DDBJ whole genome shotgun (WGS) entry which is preliminary data.</text>
</comment>
<organism evidence="1 2">
    <name type="scientific">Pseudoalteromonas luteoviolacea CPMOR-1</name>
    <dbReference type="NCBI Taxonomy" id="1365248"/>
    <lineage>
        <taxon>Bacteria</taxon>
        <taxon>Pseudomonadati</taxon>
        <taxon>Pseudomonadota</taxon>
        <taxon>Gammaproteobacteria</taxon>
        <taxon>Alteromonadales</taxon>
        <taxon>Pseudoalteromonadaceae</taxon>
        <taxon>Pseudoalteromonas</taxon>
    </lineage>
</organism>
<evidence type="ECO:0008006" key="3">
    <source>
        <dbReference type="Google" id="ProtNLM"/>
    </source>
</evidence>
<sequence length="359" mass="40490">MKILLVGEFSAVHKNLKEGLVALGHDVTIAANGNGWKSIPCDIDISMESQSLLGRLKYRKMLMDFVSSIKGYDVVQFVNPFVFPGNLFPFKSSLKKIKKNNGAVFLLAAGSDAYFWKYGREKLSYGPFNDYLKYDLKASTHHYESKKFVQLNDFFAKNVDGIIPVMHEYRVSYEHCDNMSPVIPLPVNVDEIQFSENNSDGKLVVFHGLNRPGFKGTHYVEEAFEVLRDKYPNDLELIIDGKMPLDKYLSLMSSTNIIIDQTNGYSLGLNGIFALAMGKVVLGGAEPESLADFNVSSAPYFNIKPCKDSIVEKVEYLLQNKHLIPEIARESRVFAEKIHGHMNVAGKFLEVWHQSTKKI</sequence>
<dbReference type="AlphaFoldDB" id="A0A167HKM7"/>
<gene>
    <name evidence="1" type="ORF">N473_05735</name>
</gene>
<proteinExistence type="predicted"/>
<dbReference type="RefSeq" id="WP_063370158.1">
    <property type="nucleotide sequence ID" value="NZ_AUYC01000084.1"/>
</dbReference>
<protein>
    <recommendedName>
        <fullName evidence="3">Glycosyltransferase</fullName>
    </recommendedName>
</protein>